<dbReference type="PANTHER" id="PTHR48090">
    <property type="entry name" value="UNDECAPRENYL-PHOSPHATE 4-DEOXY-4-FORMAMIDO-L-ARABINOSE TRANSFERASE-RELATED"/>
    <property type="match status" value="1"/>
</dbReference>
<dbReference type="PANTHER" id="PTHR48090:SF8">
    <property type="entry name" value="GLYCOSYLTRANSFERASE CSBB-RELATED"/>
    <property type="match status" value="1"/>
</dbReference>
<dbReference type="CDD" id="cd04187">
    <property type="entry name" value="DPM1_like_bac"/>
    <property type="match status" value="1"/>
</dbReference>
<dbReference type="InterPro" id="IPR029044">
    <property type="entry name" value="Nucleotide-diphossugar_trans"/>
</dbReference>
<dbReference type="Gene3D" id="3.90.550.10">
    <property type="entry name" value="Spore Coat Polysaccharide Biosynthesis Protein SpsA, Chain A"/>
    <property type="match status" value="1"/>
</dbReference>
<organism evidence="3 4">
    <name type="scientific">Candidatus Fusicatenibacter merdavium</name>
    <dbReference type="NCBI Taxonomy" id="2838600"/>
    <lineage>
        <taxon>Bacteria</taxon>
        <taxon>Bacillati</taxon>
        <taxon>Bacillota</taxon>
        <taxon>Clostridia</taxon>
        <taxon>Lachnospirales</taxon>
        <taxon>Lachnospiraceae</taxon>
        <taxon>Fusicatenibacter</taxon>
    </lineage>
</organism>
<keyword evidence="1" id="KW-1133">Transmembrane helix</keyword>
<protein>
    <submittedName>
        <fullName evidence="3">Glycosyltransferase family 2 protein</fullName>
    </submittedName>
</protein>
<reference evidence="3" key="1">
    <citation type="journal article" date="2021" name="PeerJ">
        <title>Extensive microbial diversity within the chicken gut microbiome revealed by metagenomics and culture.</title>
        <authorList>
            <person name="Gilroy R."/>
            <person name="Ravi A."/>
            <person name="Getino M."/>
            <person name="Pursley I."/>
            <person name="Horton D.L."/>
            <person name="Alikhan N.F."/>
            <person name="Baker D."/>
            <person name="Gharbi K."/>
            <person name="Hall N."/>
            <person name="Watson M."/>
            <person name="Adriaenssens E.M."/>
            <person name="Foster-Nyarko E."/>
            <person name="Jarju S."/>
            <person name="Secka A."/>
            <person name="Antonio M."/>
            <person name="Oren A."/>
            <person name="Chaudhuri R.R."/>
            <person name="La Ragione R."/>
            <person name="Hildebrand F."/>
            <person name="Pallen M.J."/>
        </authorList>
    </citation>
    <scope>NUCLEOTIDE SEQUENCE</scope>
    <source>
        <strain evidence="3">CHK183-1962</strain>
    </source>
</reference>
<dbReference type="Pfam" id="PF00535">
    <property type="entry name" value="Glycos_transf_2"/>
    <property type="match status" value="1"/>
</dbReference>
<sequence>MRKISLIVPCYNEEEALPIFYKEVSKVSASMPEFEFEFLFVDDGSKDRTLELLQEISAKDERVFYYSFSRNFGKEAAMYAGFCNARGDYVAVMDADMQDPPALLPEMVAALESGEYDSVATRRVSRTGEPPIRSFFARLFYKIINKISDADIVDGARDFRLMRRDMVDAIVEMGEYNRFSKGIFGWIGFKTKWLPYENTERVAGETKWNFWKLLKYSIDGIVNFSQTPLMIASWSGILFTFIAFCMIIFICVRKLIFGDPVNGWPSLVCIIMFIGGIQLFCMGIMGQYVSKTYMEVKKRPHYIIRETNRKDEIHKVQ</sequence>
<accession>A0A9D1XFC2</accession>
<feature type="transmembrane region" description="Helical" evidence="1">
    <location>
        <begin position="231"/>
        <end position="252"/>
    </location>
</feature>
<evidence type="ECO:0000256" key="1">
    <source>
        <dbReference type="SAM" id="Phobius"/>
    </source>
</evidence>
<name>A0A9D1XFC2_9FIRM</name>
<gene>
    <name evidence="3" type="ORF">H9734_11255</name>
</gene>
<dbReference type="InterPro" id="IPR001173">
    <property type="entry name" value="Glyco_trans_2-like"/>
</dbReference>
<evidence type="ECO:0000313" key="3">
    <source>
        <dbReference type="EMBL" id="HIX78150.1"/>
    </source>
</evidence>
<dbReference type="InterPro" id="IPR050256">
    <property type="entry name" value="Glycosyltransferase_2"/>
</dbReference>
<evidence type="ECO:0000259" key="2">
    <source>
        <dbReference type="Pfam" id="PF00535"/>
    </source>
</evidence>
<comment type="caution">
    <text evidence="3">The sequence shown here is derived from an EMBL/GenBank/DDBJ whole genome shotgun (WGS) entry which is preliminary data.</text>
</comment>
<dbReference type="EMBL" id="DXEK01000185">
    <property type="protein sequence ID" value="HIX78150.1"/>
    <property type="molecule type" value="Genomic_DNA"/>
</dbReference>
<keyword evidence="1" id="KW-0472">Membrane</keyword>
<dbReference type="AlphaFoldDB" id="A0A9D1XFC2"/>
<evidence type="ECO:0000313" key="4">
    <source>
        <dbReference type="Proteomes" id="UP000886890"/>
    </source>
</evidence>
<reference evidence="3" key="2">
    <citation type="submission" date="2021-04" db="EMBL/GenBank/DDBJ databases">
        <authorList>
            <person name="Gilroy R."/>
        </authorList>
    </citation>
    <scope>NUCLEOTIDE SEQUENCE</scope>
    <source>
        <strain evidence="3">CHK183-1962</strain>
    </source>
</reference>
<dbReference type="Proteomes" id="UP000886890">
    <property type="component" value="Unassembled WGS sequence"/>
</dbReference>
<proteinExistence type="predicted"/>
<feature type="domain" description="Glycosyltransferase 2-like" evidence="2">
    <location>
        <begin position="5"/>
        <end position="169"/>
    </location>
</feature>
<keyword evidence="1" id="KW-0812">Transmembrane</keyword>
<dbReference type="SUPFAM" id="SSF53448">
    <property type="entry name" value="Nucleotide-diphospho-sugar transferases"/>
    <property type="match status" value="1"/>
</dbReference>
<feature type="transmembrane region" description="Helical" evidence="1">
    <location>
        <begin position="264"/>
        <end position="289"/>
    </location>
</feature>
<dbReference type="GO" id="GO:0005886">
    <property type="term" value="C:plasma membrane"/>
    <property type="evidence" value="ECO:0007669"/>
    <property type="project" value="TreeGrafter"/>
</dbReference>